<protein>
    <recommendedName>
        <fullName evidence="3">CobQ/CobB/MinD/ParA nucleotide binding domain-containing protein</fullName>
    </recommendedName>
</protein>
<gene>
    <name evidence="1" type="ORF">SAMN04487974_1412</name>
</gene>
<dbReference type="AlphaFoldDB" id="A0A1G8AUL3"/>
<dbReference type="EMBL" id="FNCS01000041">
    <property type="protein sequence ID" value="SDH24456.1"/>
    <property type="molecule type" value="Genomic_DNA"/>
</dbReference>
<evidence type="ECO:0008006" key="3">
    <source>
        <dbReference type="Google" id="ProtNLM"/>
    </source>
</evidence>
<reference evidence="1 2" key="1">
    <citation type="submission" date="2016-10" db="EMBL/GenBank/DDBJ databases">
        <authorList>
            <person name="de Groot N.N."/>
        </authorList>
    </citation>
    <scope>NUCLEOTIDE SEQUENCE [LARGE SCALE GENOMIC DNA]</scope>
    <source>
        <strain evidence="1 2">CGMCC 1.10267</strain>
    </source>
</reference>
<dbReference type="RefSeq" id="WP_090600512.1">
    <property type="nucleotide sequence ID" value="NZ_FNCS01000041.1"/>
</dbReference>
<dbReference type="Proteomes" id="UP000199495">
    <property type="component" value="Unassembled WGS sequence"/>
</dbReference>
<organism evidence="1 2">
    <name type="scientific">Pelagibacterium luteolum</name>
    <dbReference type="NCBI Taxonomy" id="440168"/>
    <lineage>
        <taxon>Bacteria</taxon>
        <taxon>Pseudomonadati</taxon>
        <taxon>Pseudomonadota</taxon>
        <taxon>Alphaproteobacteria</taxon>
        <taxon>Hyphomicrobiales</taxon>
        <taxon>Devosiaceae</taxon>
        <taxon>Pelagibacterium</taxon>
    </lineage>
</organism>
<sequence length="279" mass="30457">MTPKSPKTSVSTPALLAAISQESAVGKTTLITVLADYLTLKRHSFSAFQADDKPRLSDMLGAKVVDLKPDADLLMEQPSLLRTAYSPLYTACSSAKSLGQSVLLDGGAREVENLCGFFADVGLDEDLVAWNLPMVIFILVQADPESVSAAVMTWKRLKAVLPSAKMVLVENVHDRGRIEKLKPTSPARRLFENDLAPLVAGAPRIIMPAIVTDFWVPFEESGTRFLKVMAMEAREGGETFSMSTGDFKIARGNVTRFFQTMQSQFDALLTVREGGPKDE</sequence>
<name>A0A1G8AUL3_9HYPH</name>
<keyword evidence="2" id="KW-1185">Reference proteome</keyword>
<dbReference type="OrthoDB" id="9921472at2"/>
<proteinExistence type="predicted"/>
<accession>A0A1G8AUL3</accession>
<evidence type="ECO:0000313" key="2">
    <source>
        <dbReference type="Proteomes" id="UP000199495"/>
    </source>
</evidence>
<dbReference type="STRING" id="440168.SAMN04487974_1412"/>
<evidence type="ECO:0000313" key="1">
    <source>
        <dbReference type="EMBL" id="SDH24456.1"/>
    </source>
</evidence>